<evidence type="ECO:0000256" key="4">
    <source>
        <dbReference type="ARBA" id="ARBA00022806"/>
    </source>
</evidence>
<evidence type="ECO:0000256" key="9">
    <source>
        <dbReference type="ARBA" id="ARBA00023204"/>
    </source>
</evidence>
<feature type="region of interest" description="Disordered" evidence="13">
    <location>
        <begin position="193"/>
        <end position="307"/>
    </location>
</feature>
<evidence type="ECO:0000256" key="5">
    <source>
        <dbReference type="ARBA" id="ARBA00022840"/>
    </source>
</evidence>
<evidence type="ECO:0000256" key="3">
    <source>
        <dbReference type="ARBA" id="ARBA00022801"/>
    </source>
</evidence>
<dbReference type="InterPro" id="IPR027417">
    <property type="entry name" value="P-loop_NTPase"/>
</dbReference>
<comment type="catalytic activity">
    <reaction evidence="12">
        <text>ATP + H2O = ADP + phosphate + H(+)</text>
        <dbReference type="Rhea" id="RHEA:13065"/>
        <dbReference type="ChEBI" id="CHEBI:15377"/>
        <dbReference type="ChEBI" id="CHEBI:15378"/>
        <dbReference type="ChEBI" id="CHEBI:30616"/>
        <dbReference type="ChEBI" id="CHEBI:43474"/>
        <dbReference type="ChEBI" id="CHEBI:456216"/>
        <dbReference type="EC" id="5.6.2.3"/>
    </reaction>
</comment>
<dbReference type="EMBL" id="JAPCWZ010000010">
    <property type="protein sequence ID" value="KAK8848769.1"/>
    <property type="molecule type" value="Genomic_DNA"/>
</dbReference>
<feature type="region of interest" description="Disordered" evidence="13">
    <location>
        <begin position="63"/>
        <end position="143"/>
    </location>
</feature>
<protein>
    <recommendedName>
        <fullName evidence="12">ATP-dependent DNA helicase PIF1</fullName>
        <ecNumber evidence="12">5.6.2.3</ecNumber>
    </recommendedName>
    <alternativeName>
        <fullName evidence="12">DNA 5'-3' helicase PIF1</fullName>
    </alternativeName>
    <alternativeName>
        <fullName evidence="12">DNA repair and recombination helicase PIF1</fullName>
    </alternativeName>
</protein>
<dbReference type="EC" id="5.6.2.3" evidence="12"/>
<evidence type="ECO:0000259" key="14">
    <source>
        <dbReference type="SMART" id="SM00382"/>
    </source>
</evidence>
<dbReference type="InterPro" id="IPR048293">
    <property type="entry name" value="PIF1_RRM3_pfh1"/>
</dbReference>
<keyword evidence="3 12" id="KW-0378">Hydrolase</keyword>
<keyword evidence="11 12" id="KW-0539">Nucleus</keyword>
<sequence length="870" mass="96057">MKPAALRIRLPSRPLLVCPNLLVPLASHQRARAACALSRHAYTYIPSSRPLEAHTMFKRANEKYQASAPPVSQAQSSKPDLSKQLFPSSSPRDGNIIDLVSSSRSRGPTGTGLGSSKASGQNQLQPRSSNSMSRTNTGSSVTSFIKPSDGFATLYSKADSFKEEPVVHQSGSFSSTVIDSVYIAEDDFSDDDDLELDYACPSALPSLPPPPKPATPVFESPAAAPPTSQTIPIAWTSSPEAHRYPPQTTIQPPPKRQSPDSLAPEQPIKKKRQLPKHWGKTKEEPIDLDEIADKNSPPVATPAPKPKDKALLWDTTQSALKDKRAQFKNKRAFSTGRNTEGSVPADEIRNAVDSHSMKKNAAVSLSSEQRHVIDLVIGQNQSVFFTGPAGTGKSVLMRAIIEELKKKWVRDPERVSVTASTGLAACNIGGQTLHSFAGIGLGKEDVPTLVKKIRRNQKAKNRWLRTKTLIIDEVSMVDGDLFDKLAQIARTIRNNGRPWGGIQLVITGDFFQLPPVPDKAKRDVKFAFEAATWTTSIDHTIGLTQVFRQRDPDFANMLNEMRLGRISEETVQTFKQLSRPLTFDDGLDVTELFPTRQEVDRSNDQRLRNLPGQTRRFDSADTGNPEIRDRLLENMMAPKAIELRKGAQVMLIKNLDETLVNGSLGKVKGFMCEAAFELWSGDAEGSGDEGDSEARSKKKIKAFSRDPDATKDLKEYPVVQFTCVDGSHRTLLMLPEDWKVELPNGEIQAQRKQVPLILAWALSIHKAQGQTLERVKVDLGKVFEKGQAYVALSRATNKQGLQVLRFDKNRVMAHPRVILFYNKLYSAETAIKKKPTPSMSEFTSRGRSEPKGRGIINIDDDEEAMAAAYG</sequence>
<dbReference type="GO" id="GO:0004386">
    <property type="term" value="F:helicase activity"/>
    <property type="evidence" value="ECO:0007669"/>
    <property type="project" value="UniProtKB-KW"/>
</dbReference>
<evidence type="ECO:0000313" key="16">
    <source>
        <dbReference type="Proteomes" id="UP001390339"/>
    </source>
</evidence>
<comment type="function">
    <text evidence="12">DNA-dependent ATPase and 5'-3' DNA helicase required for the maintenance of both mitochondrial and nuclear genome stability.</text>
</comment>
<dbReference type="SMART" id="SM00382">
    <property type="entry name" value="AAA"/>
    <property type="match status" value="1"/>
</dbReference>
<feature type="DNA-binding region" evidence="12">
    <location>
        <begin position="787"/>
        <end position="806"/>
    </location>
</feature>
<dbReference type="CDD" id="cd18809">
    <property type="entry name" value="SF1_C_RecD"/>
    <property type="match status" value="1"/>
</dbReference>
<feature type="compositionally biased region" description="Low complexity" evidence="13">
    <location>
        <begin position="65"/>
        <end position="79"/>
    </location>
</feature>
<keyword evidence="7 12" id="KW-0496">Mitochondrion</keyword>
<evidence type="ECO:0000256" key="6">
    <source>
        <dbReference type="ARBA" id="ARBA00023125"/>
    </source>
</evidence>
<feature type="compositionally biased region" description="Basic residues" evidence="13">
    <location>
        <begin position="269"/>
        <end position="279"/>
    </location>
</feature>
<evidence type="ECO:0000256" key="7">
    <source>
        <dbReference type="ARBA" id="ARBA00023128"/>
    </source>
</evidence>
<dbReference type="InterPro" id="IPR049163">
    <property type="entry name" value="Pif1-like_2B_dom"/>
</dbReference>
<reference evidence="15 16" key="1">
    <citation type="journal article" date="2024" name="IMA Fungus">
        <title>Apiospora arundinis, a panoply of carbohydrate-active enzymes and secondary metabolites.</title>
        <authorList>
            <person name="Sorensen T."/>
            <person name="Petersen C."/>
            <person name="Muurmann A.T."/>
            <person name="Christiansen J.V."/>
            <person name="Brundto M.L."/>
            <person name="Overgaard C.K."/>
            <person name="Boysen A.T."/>
            <person name="Wollenberg R.D."/>
            <person name="Larsen T.O."/>
            <person name="Sorensen J.L."/>
            <person name="Nielsen K.L."/>
            <person name="Sondergaard T.E."/>
        </authorList>
    </citation>
    <scope>NUCLEOTIDE SEQUENCE [LARGE SCALE GENOMIC DNA]</scope>
    <source>
        <strain evidence="15 16">AAU 773</strain>
    </source>
</reference>
<proteinExistence type="inferred from homology"/>
<keyword evidence="10 12" id="KW-0413">Isomerase</keyword>
<gene>
    <name evidence="12" type="primary">PIF1</name>
    <name evidence="15" type="ORF">PGQ11_015249</name>
</gene>
<dbReference type="PANTHER" id="PTHR47642">
    <property type="entry name" value="ATP-DEPENDENT DNA HELICASE"/>
    <property type="match status" value="1"/>
</dbReference>
<name>A0ABR2HLJ4_9PEZI</name>
<keyword evidence="9 12" id="KW-0234">DNA repair</keyword>
<dbReference type="SUPFAM" id="SSF52540">
    <property type="entry name" value="P-loop containing nucleoside triphosphate hydrolases"/>
    <property type="match status" value="2"/>
</dbReference>
<dbReference type="Proteomes" id="UP001390339">
    <property type="component" value="Unassembled WGS sequence"/>
</dbReference>
<feature type="binding site" evidence="12">
    <location>
        <begin position="387"/>
        <end position="394"/>
    </location>
    <ligand>
        <name>ATP</name>
        <dbReference type="ChEBI" id="CHEBI:30616"/>
    </ligand>
</feature>
<organism evidence="15 16">
    <name type="scientific">Apiospora arundinis</name>
    <dbReference type="NCBI Taxonomy" id="335852"/>
    <lineage>
        <taxon>Eukaryota</taxon>
        <taxon>Fungi</taxon>
        <taxon>Dikarya</taxon>
        <taxon>Ascomycota</taxon>
        <taxon>Pezizomycotina</taxon>
        <taxon>Sordariomycetes</taxon>
        <taxon>Xylariomycetidae</taxon>
        <taxon>Amphisphaeriales</taxon>
        <taxon>Apiosporaceae</taxon>
        <taxon>Apiospora</taxon>
    </lineage>
</organism>
<comment type="cofactor">
    <cofactor evidence="12">
        <name>Mg(2+)</name>
        <dbReference type="ChEBI" id="CHEBI:18420"/>
    </cofactor>
</comment>
<keyword evidence="6 12" id="KW-0238">DNA-binding</keyword>
<comment type="similarity">
    <text evidence="12">Belongs to the helicase family. PIF1 subfamily.</text>
</comment>
<dbReference type="HAMAP" id="MF_03176">
    <property type="entry name" value="PIF1"/>
    <property type="match status" value="1"/>
</dbReference>
<keyword evidence="1 12" id="KW-0547">Nucleotide-binding</keyword>
<accession>A0ABR2HLJ4</accession>
<dbReference type="Pfam" id="PF05970">
    <property type="entry name" value="PIF1"/>
    <property type="match status" value="1"/>
</dbReference>
<evidence type="ECO:0000256" key="10">
    <source>
        <dbReference type="ARBA" id="ARBA00023235"/>
    </source>
</evidence>
<feature type="domain" description="AAA+ ATPase" evidence="14">
    <location>
        <begin position="379"/>
        <end position="532"/>
    </location>
</feature>
<keyword evidence="8 12" id="KW-0233">DNA recombination</keyword>
<comment type="subcellular location">
    <subcellularLocation>
        <location evidence="12">Nucleus</location>
    </subcellularLocation>
    <subcellularLocation>
        <location evidence="12">Mitochondrion</location>
    </subcellularLocation>
</comment>
<evidence type="ECO:0000256" key="2">
    <source>
        <dbReference type="ARBA" id="ARBA00022763"/>
    </source>
</evidence>
<comment type="caution">
    <text evidence="15">The sequence shown here is derived from an EMBL/GenBank/DDBJ whole genome shotgun (WGS) entry which is preliminary data.</text>
</comment>
<feature type="region of interest" description="Disordered" evidence="13">
    <location>
        <begin position="836"/>
        <end position="857"/>
    </location>
</feature>
<dbReference type="CDD" id="cd18037">
    <property type="entry name" value="DEXSc_Pif1_like"/>
    <property type="match status" value="1"/>
</dbReference>
<evidence type="ECO:0000313" key="15">
    <source>
        <dbReference type="EMBL" id="KAK8848769.1"/>
    </source>
</evidence>
<dbReference type="InterPro" id="IPR003593">
    <property type="entry name" value="AAA+_ATPase"/>
</dbReference>
<comment type="subunit">
    <text evidence="12">Monomer.</text>
</comment>
<evidence type="ECO:0000256" key="1">
    <source>
        <dbReference type="ARBA" id="ARBA00022741"/>
    </source>
</evidence>
<feature type="compositionally biased region" description="Polar residues" evidence="13">
    <location>
        <begin position="117"/>
        <end position="143"/>
    </location>
</feature>
<evidence type="ECO:0000256" key="13">
    <source>
        <dbReference type="SAM" id="MobiDB-lite"/>
    </source>
</evidence>
<evidence type="ECO:0000256" key="11">
    <source>
        <dbReference type="ARBA" id="ARBA00023242"/>
    </source>
</evidence>
<keyword evidence="4 12" id="KW-0347">Helicase</keyword>
<keyword evidence="2 12" id="KW-0227">DNA damage</keyword>
<dbReference type="PANTHER" id="PTHR47642:SF5">
    <property type="entry name" value="ATP-DEPENDENT DNA HELICASE"/>
    <property type="match status" value="1"/>
</dbReference>
<evidence type="ECO:0000256" key="12">
    <source>
        <dbReference type="HAMAP-Rule" id="MF_03176"/>
    </source>
</evidence>
<dbReference type="Pfam" id="PF21530">
    <property type="entry name" value="Pif1_2B_dom"/>
    <property type="match status" value="1"/>
</dbReference>
<dbReference type="InterPro" id="IPR010285">
    <property type="entry name" value="DNA_helicase_pif1-like_DEAD"/>
</dbReference>
<evidence type="ECO:0000256" key="8">
    <source>
        <dbReference type="ARBA" id="ARBA00023172"/>
    </source>
</evidence>
<dbReference type="InterPro" id="IPR051055">
    <property type="entry name" value="PIF1_helicase"/>
</dbReference>
<dbReference type="Gene3D" id="3.40.50.300">
    <property type="entry name" value="P-loop containing nucleotide triphosphate hydrolases"/>
    <property type="match status" value="1"/>
</dbReference>
<keyword evidence="5 12" id="KW-0067">ATP-binding</keyword>
<keyword evidence="16" id="KW-1185">Reference proteome</keyword>
<feature type="compositionally biased region" description="Polar residues" evidence="13">
    <location>
        <begin position="226"/>
        <end position="239"/>
    </location>
</feature>